<dbReference type="Proteomes" id="UP000319663">
    <property type="component" value="Unassembled WGS sequence"/>
</dbReference>
<dbReference type="InterPro" id="IPR025207">
    <property type="entry name" value="Sim4_Fta4"/>
</dbReference>
<proteinExistence type="predicted"/>
<organism evidence="2 3">
    <name type="scientific">Monascus purpureus</name>
    <name type="common">Red mold</name>
    <name type="synonym">Monascus anka</name>
    <dbReference type="NCBI Taxonomy" id="5098"/>
    <lineage>
        <taxon>Eukaryota</taxon>
        <taxon>Fungi</taxon>
        <taxon>Dikarya</taxon>
        <taxon>Ascomycota</taxon>
        <taxon>Pezizomycotina</taxon>
        <taxon>Eurotiomycetes</taxon>
        <taxon>Eurotiomycetidae</taxon>
        <taxon>Eurotiales</taxon>
        <taxon>Aspergillaceae</taxon>
        <taxon>Monascus</taxon>
    </lineage>
</organism>
<feature type="compositionally biased region" description="Low complexity" evidence="1">
    <location>
        <begin position="289"/>
        <end position="304"/>
    </location>
</feature>
<dbReference type="EMBL" id="VIFY01000024">
    <property type="protein sequence ID" value="TQB75042.1"/>
    <property type="molecule type" value="Genomic_DNA"/>
</dbReference>
<feature type="region of interest" description="Disordered" evidence="1">
    <location>
        <begin position="279"/>
        <end position="304"/>
    </location>
</feature>
<keyword evidence="3" id="KW-1185">Reference proteome</keyword>
<evidence type="ECO:0000256" key="1">
    <source>
        <dbReference type="SAM" id="MobiDB-lite"/>
    </source>
</evidence>
<dbReference type="STRING" id="5098.A0A507R162"/>
<protein>
    <submittedName>
        <fullName evidence="2">Uncharacterized protein</fullName>
    </submittedName>
</protein>
<dbReference type="PANTHER" id="PTHR39472:SF1">
    <property type="entry name" value="EXPRESSED PROTEIN"/>
    <property type="match status" value="1"/>
</dbReference>
<name>A0A507R162_MONPU</name>
<sequence>MESARTISELKSAFIRRQLRILSVNLEPNENWREYALGAEAEDLSEKVVEDVLRKLNAALKQHNRVVYSTQAVHHVAQQISSLYWSTVVRENQSLESYASGVEKTADLSRHGNISRLPIDIEDQNETGEEISRYRHLRQRLIDLDNRRQQRRQRLCQFQELQRLLEPFKNPRENIQPNLVTRDGELFRELDKMRMQSPDPHFKLWTPQTSSERRESEEARLRRITREVHRIRLLIAEQERKSENDFSELNLAFLRAVMSLNGNGGHIGGNMTANNTQGAGPGMYSSFESSPNNLSNLRSPSMSPSLPHAQVNGGGAGGGLAAGMPINAGQQMDLNHLYEMVLELSDVLKNNREMTRSIVTSAEDLMRRANTEGSSPSLQQVNGEISAARIADLERALAREKRVVEILKHEQTENIKLIGEYEAAMGVMVEQIRNYCQNNNMHFLAQKRHYNNLLQAERDAHLQSRLDRDYWHSQTMKCAEMIRTAYRLRCEEEELPLRIVSGLQNEVRAYRQALGMEPEKPEEEFGWEILKDAPPSVD</sequence>
<evidence type="ECO:0000313" key="2">
    <source>
        <dbReference type="EMBL" id="TQB75042.1"/>
    </source>
</evidence>
<dbReference type="PANTHER" id="PTHR39472">
    <property type="entry name" value="EXPRESSED PROTEIN"/>
    <property type="match status" value="1"/>
</dbReference>
<dbReference type="AlphaFoldDB" id="A0A507R162"/>
<gene>
    <name evidence="2" type="ORF">MPDQ_003838</name>
</gene>
<dbReference type="GO" id="GO:0031511">
    <property type="term" value="C:Mis6-Sim4 complex"/>
    <property type="evidence" value="ECO:0007669"/>
    <property type="project" value="InterPro"/>
</dbReference>
<dbReference type="Pfam" id="PF13093">
    <property type="entry name" value="FTA4"/>
    <property type="match status" value="1"/>
</dbReference>
<accession>A0A507R162</accession>
<reference evidence="2 3" key="1">
    <citation type="submission" date="2019-06" db="EMBL/GenBank/DDBJ databases">
        <title>Wine fermentation using esterase from Monascus purpureus.</title>
        <authorList>
            <person name="Geng C."/>
            <person name="Zhang Y."/>
        </authorList>
    </citation>
    <scope>NUCLEOTIDE SEQUENCE [LARGE SCALE GENOMIC DNA]</scope>
    <source>
        <strain evidence="2">HQ1</strain>
    </source>
</reference>
<evidence type="ECO:0000313" key="3">
    <source>
        <dbReference type="Proteomes" id="UP000319663"/>
    </source>
</evidence>
<comment type="caution">
    <text evidence="2">The sequence shown here is derived from an EMBL/GenBank/DDBJ whole genome shotgun (WGS) entry which is preliminary data.</text>
</comment>
<feature type="region of interest" description="Disordered" evidence="1">
    <location>
        <begin position="198"/>
        <end position="217"/>
    </location>
</feature>